<reference evidence="2" key="1">
    <citation type="submission" date="2025-08" db="UniProtKB">
        <authorList>
            <consortium name="Ensembl"/>
        </authorList>
    </citation>
    <scope>IDENTIFICATION</scope>
</reference>
<evidence type="ECO:0000313" key="2">
    <source>
        <dbReference type="Ensembl" id="ENSDLAP00005058782.2"/>
    </source>
</evidence>
<proteinExistence type="predicted"/>
<dbReference type="SUPFAM" id="SSF47986">
    <property type="entry name" value="DEATH domain"/>
    <property type="match status" value="2"/>
</dbReference>
<evidence type="ECO:0000313" key="3">
    <source>
        <dbReference type="Proteomes" id="UP000694389"/>
    </source>
</evidence>
<dbReference type="GeneTree" id="ENSGT00940000178187"/>
<evidence type="ECO:0000259" key="1">
    <source>
        <dbReference type="PROSITE" id="PS50824"/>
    </source>
</evidence>
<accession>A0A8C4IJ73</accession>
<dbReference type="InterPro" id="IPR011029">
    <property type="entry name" value="DEATH-like_dom_sf"/>
</dbReference>
<dbReference type="Pfam" id="PF02758">
    <property type="entry name" value="PYRIN"/>
    <property type="match status" value="2"/>
</dbReference>
<reference evidence="2" key="2">
    <citation type="submission" date="2025-09" db="UniProtKB">
        <authorList>
            <consortium name="Ensembl"/>
        </authorList>
    </citation>
    <scope>IDENTIFICATION</scope>
</reference>
<dbReference type="InterPro" id="IPR004020">
    <property type="entry name" value="DAPIN"/>
</dbReference>
<dbReference type="PROSITE" id="PS50824">
    <property type="entry name" value="DAPIN"/>
    <property type="match status" value="2"/>
</dbReference>
<protein>
    <recommendedName>
        <fullName evidence="1">Pyrin domain-containing protein</fullName>
    </recommendedName>
</protein>
<dbReference type="Gene3D" id="1.10.533.10">
    <property type="entry name" value="Death Domain, Fas"/>
    <property type="match status" value="2"/>
</dbReference>
<dbReference type="SMART" id="SM01289">
    <property type="entry name" value="PYRIN"/>
    <property type="match status" value="2"/>
</dbReference>
<keyword evidence="3" id="KW-1185">Reference proteome</keyword>
<name>A0A8C4IJ73_DICLA</name>
<dbReference type="Ensembl" id="ENSDLAT00005062303.2">
    <property type="protein sequence ID" value="ENSDLAP00005058782.2"/>
    <property type="gene ID" value="ENSDLAG00005024814.2"/>
</dbReference>
<feature type="domain" description="Pyrin" evidence="1">
    <location>
        <begin position="137"/>
        <end position="226"/>
    </location>
</feature>
<dbReference type="Proteomes" id="UP000694389">
    <property type="component" value="Unassembled WGS sequence"/>
</dbReference>
<sequence>MATPEHIEQFLVDYLDELDEKQLSTFQWHLGLIRRDGCRLFPKAELEKATREQTVDKLVQVYEEEEAVVTTVDIFSKMKLNNLAKRLTQAALREEENQKIRMMKLITEMSRSTLSLSDTVKEMEDLRADNSFIQLNMATFERIEKFLKHYLDELDDEQLNTFQWYLGHNRRDGRRPIPKAQLTREQTVDKLVEVYGEEKAVVTTVDIFFRMNLNDLAIKLTQGKMSKYVFLPVWQPMSRAFFLFDTKPFG</sequence>
<feature type="domain" description="Pyrin" evidence="1">
    <location>
        <begin position="1"/>
        <end position="93"/>
    </location>
</feature>
<dbReference type="CDD" id="cd08321">
    <property type="entry name" value="Pyrin_ASC-like"/>
    <property type="match status" value="1"/>
</dbReference>
<organism evidence="2 3">
    <name type="scientific">Dicentrarchus labrax</name>
    <name type="common">European seabass</name>
    <name type="synonym">Morone labrax</name>
    <dbReference type="NCBI Taxonomy" id="13489"/>
    <lineage>
        <taxon>Eukaryota</taxon>
        <taxon>Metazoa</taxon>
        <taxon>Chordata</taxon>
        <taxon>Craniata</taxon>
        <taxon>Vertebrata</taxon>
        <taxon>Euteleostomi</taxon>
        <taxon>Actinopterygii</taxon>
        <taxon>Neopterygii</taxon>
        <taxon>Teleostei</taxon>
        <taxon>Neoteleostei</taxon>
        <taxon>Acanthomorphata</taxon>
        <taxon>Eupercaria</taxon>
        <taxon>Moronidae</taxon>
        <taxon>Dicentrarchus</taxon>
    </lineage>
</organism>
<dbReference type="AlphaFoldDB" id="A0A8C4IJ73"/>